<keyword evidence="3" id="KW-1185">Reference proteome</keyword>
<accession>A0A2V4N7K6</accession>
<dbReference type="EMBL" id="PYBW01000108">
    <property type="protein sequence ID" value="PYC72127.1"/>
    <property type="molecule type" value="Genomic_DNA"/>
</dbReference>
<dbReference type="RefSeq" id="WP_110672382.1">
    <property type="nucleotide sequence ID" value="NZ_PYBW01000108.1"/>
</dbReference>
<gene>
    <name evidence="2" type="ORF">C7C46_26185</name>
</gene>
<keyword evidence="1" id="KW-0732">Signal</keyword>
<feature type="signal peptide" evidence="1">
    <location>
        <begin position="1"/>
        <end position="31"/>
    </location>
</feature>
<evidence type="ECO:0000313" key="2">
    <source>
        <dbReference type="EMBL" id="PYC72127.1"/>
    </source>
</evidence>
<name>A0A2V4N7K6_9ACTN</name>
<evidence type="ECO:0008006" key="4">
    <source>
        <dbReference type="Google" id="ProtNLM"/>
    </source>
</evidence>
<sequence>MSLPLSRRIAQAALLVAAGATPLVVAGSASADQLVPKGTDFGSGISKLDGVTSASTLKGETHQVGQALGTTGSVLSGTAVPAAADVTGTAASQALPQTDRVVPNLSDPAGATTAGGGPLADTVAKLSTLTPLGGMLPGATPRAMPQGAMPLMEHGALPAGPAMPSVSGLDKVLNPQTLGNPLGATGRLTQQIPATNSLSGQLPSQDRVLGAVPAADSLDQVPATAPLADALPATHGLSGNLAGLDQLGHALPAADLDHPAAAADAAHLDELHGQAMGATHRLGGLPDLSGVLGQLTGAAGGLNHLPSVG</sequence>
<protein>
    <recommendedName>
        <fullName evidence="4">ATP-binding protein</fullName>
    </recommendedName>
</protein>
<feature type="chain" id="PRO_5016025563" description="ATP-binding protein" evidence="1">
    <location>
        <begin position="32"/>
        <end position="309"/>
    </location>
</feature>
<dbReference type="AlphaFoldDB" id="A0A2V4N7K6"/>
<reference evidence="2 3" key="1">
    <citation type="submission" date="2018-03" db="EMBL/GenBank/DDBJ databases">
        <title>Bioinformatic expansion and discovery of thiopeptide antibiotics.</title>
        <authorList>
            <person name="Schwalen C.J."/>
            <person name="Hudson G.A."/>
            <person name="Mitchell D.A."/>
        </authorList>
    </citation>
    <scope>NUCLEOTIDE SEQUENCE [LARGE SCALE GENOMIC DNA]</scope>
    <source>
        <strain evidence="2 3">ATCC 21389</strain>
    </source>
</reference>
<dbReference type="OrthoDB" id="4350878at2"/>
<organism evidence="2 3">
    <name type="scientific">Streptomyces tateyamensis</name>
    <dbReference type="NCBI Taxonomy" id="565073"/>
    <lineage>
        <taxon>Bacteria</taxon>
        <taxon>Bacillati</taxon>
        <taxon>Actinomycetota</taxon>
        <taxon>Actinomycetes</taxon>
        <taxon>Kitasatosporales</taxon>
        <taxon>Streptomycetaceae</taxon>
        <taxon>Streptomyces</taxon>
    </lineage>
</organism>
<comment type="caution">
    <text evidence="2">The sequence shown here is derived from an EMBL/GenBank/DDBJ whole genome shotgun (WGS) entry which is preliminary data.</text>
</comment>
<evidence type="ECO:0000256" key="1">
    <source>
        <dbReference type="SAM" id="SignalP"/>
    </source>
</evidence>
<evidence type="ECO:0000313" key="3">
    <source>
        <dbReference type="Proteomes" id="UP000248039"/>
    </source>
</evidence>
<proteinExistence type="predicted"/>
<dbReference type="Proteomes" id="UP000248039">
    <property type="component" value="Unassembled WGS sequence"/>
</dbReference>